<dbReference type="Gene3D" id="3.30.450.40">
    <property type="match status" value="1"/>
</dbReference>
<dbReference type="AlphaFoldDB" id="A0A516H0R5"/>
<dbReference type="OrthoDB" id="7066078at2"/>
<proteinExistence type="predicted"/>
<sequence length="162" mass="17529">MSSINTLVFDIQGSWAAPDQPRSLLEAVGKAFAATVGFKLYTVTQILKGGREVERIHSTNPAVYPVGGRKAVLPNAYNERVRTQMQPFLGRTVEDFKSYFPDHETIAGLGLGSVMNLPIVYGGAVLGTANLLDSPLVYDTQHLEPAMTIARQLLPALLTAES</sequence>
<name>A0A516H0R5_9PROT</name>
<dbReference type="Proteomes" id="UP000317496">
    <property type="component" value="Chromosome"/>
</dbReference>
<keyword evidence="1" id="KW-0808">Transferase</keyword>
<accession>A0A516H0R5</accession>
<evidence type="ECO:0000313" key="1">
    <source>
        <dbReference type="EMBL" id="QDO97362.1"/>
    </source>
</evidence>
<keyword evidence="2" id="KW-1185">Reference proteome</keyword>
<dbReference type="EMBL" id="CP041636">
    <property type="protein sequence ID" value="QDO97362.1"/>
    <property type="molecule type" value="Genomic_DNA"/>
</dbReference>
<dbReference type="GO" id="GO:0032259">
    <property type="term" value="P:methylation"/>
    <property type="evidence" value="ECO:0007669"/>
    <property type="project" value="UniProtKB-KW"/>
</dbReference>
<protein>
    <submittedName>
        <fullName evidence="1">Class I SAM-dependent methyltransferase</fullName>
    </submittedName>
</protein>
<gene>
    <name evidence="1" type="ORF">FNB15_08830</name>
</gene>
<reference evidence="1 2" key="1">
    <citation type="submission" date="2019-07" db="EMBL/GenBank/DDBJ databases">
        <title>Genome sequencing for Ferrovibrio sp. K5.</title>
        <authorList>
            <person name="Park S.-J."/>
        </authorList>
    </citation>
    <scope>NUCLEOTIDE SEQUENCE [LARGE SCALE GENOMIC DNA]</scope>
    <source>
        <strain evidence="1 2">K5</strain>
    </source>
</reference>
<dbReference type="GO" id="GO:0008168">
    <property type="term" value="F:methyltransferase activity"/>
    <property type="evidence" value="ECO:0007669"/>
    <property type="project" value="UniProtKB-KW"/>
</dbReference>
<dbReference type="InterPro" id="IPR029016">
    <property type="entry name" value="GAF-like_dom_sf"/>
</dbReference>
<dbReference type="KEGG" id="fer:FNB15_08830"/>
<evidence type="ECO:0000313" key="2">
    <source>
        <dbReference type="Proteomes" id="UP000317496"/>
    </source>
</evidence>
<keyword evidence="1" id="KW-0489">Methyltransferase</keyword>
<organism evidence="1 2">
    <name type="scientific">Ferrovibrio terrae</name>
    <dbReference type="NCBI Taxonomy" id="2594003"/>
    <lineage>
        <taxon>Bacteria</taxon>
        <taxon>Pseudomonadati</taxon>
        <taxon>Pseudomonadota</taxon>
        <taxon>Alphaproteobacteria</taxon>
        <taxon>Rhodospirillales</taxon>
        <taxon>Rhodospirillaceae</taxon>
        <taxon>Ferrovibrio</taxon>
    </lineage>
</organism>
<dbReference type="RefSeq" id="WP_144068343.1">
    <property type="nucleotide sequence ID" value="NZ_CP041636.1"/>
</dbReference>
<dbReference type="SUPFAM" id="SSF55781">
    <property type="entry name" value="GAF domain-like"/>
    <property type="match status" value="1"/>
</dbReference>